<feature type="transmembrane region" description="Helical" evidence="8">
    <location>
        <begin position="217"/>
        <end position="236"/>
    </location>
</feature>
<feature type="transmembrane region" description="Helical" evidence="8">
    <location>
        <begin position="242"/>
        <end position="266"/>
    </location>
</feature>
<feature type="transmembrane region" description="Helical" evidence="8">
    <location>
        <begin position="68"/>
        <end position="93"/>
    </location>
</feature>
<accession>A0ABS5XIW3</accession>
<feature type="transmembrane region" description="Helical" evidence="8">
    <location>
        <begin position="38"/>
        <end position="56"/>
    </location>
</feature>
<evidence type="ECO:0000256" key="8">
    <source>
        <dbReference type="SAM" id="Phobius"/>
    </source>
</evidence>
<keyword evidence="3" id="KW-0813">Transport</keyword>
<keyword evidence="5 8" id="KW-0812">Transmembrane</keyword>
<evidence type="ECO:0000256" key="2">
    <source>
        <dbReference type="ARBA" id="ARBA00009773"/>
    </source>
</evidence>
<dbReference type="InterPro" id="IPR002549">
    <property type="entry name" value="AI-2E-like"/>
</dbReference>
<evidence type="ECO:0000313" key="10">
    <source>
        <dbReference type="Proteomes" id="UP001519667"/>
    </source>
</evidence>
<feature type="transmembrane region" description="Helical" evidence="8">
    <location>
        <begin position="307"/>
        <end position="332"/>
    </location>
</feature>
<evidence type="ECO:0000256" key="1">
    <source>
        <dbReference type="ARBA" id="ARBA00004651"/>
    </source>
</evidence>
<feature type="transmembrane region" description="Helical" evidence="8">
    <location>
        <begin position="158"/>
        <end position="177"/>
    </location>
</feature>
<feature type="transmembrane region" description="Helical" evidence="8">
    <location>
        <begin position="278"/>
        <end position="301"/>
    </location>
</feature>
<comment type="similarity">
    <text evidence="2">Belongs to the autoinducer-2 exporter (AI-2E) (TC 2.A.86) family.</text>
</comment>
<protein>
    <submittedName>
        <fullName evidence="9">AI-2E family transporter</fullName>
    </submittedName>
</protein>
<reference evidence="9 10" key="1">
    <citation type="submission" date="2021-04" db="EMBL/GenBank/DDBJ databases">
        <title>Pseudomonas boanensis sp. nov., a bacterium isolated from river water used for household purposes in Boane District, Mozambique.</title>
        <authorList>
            <person name="Nicklasson M."/>
            <person name="Martin-Rodriguez A.J."/>
            <person name="Thorell K."/>
            <person name="Neves L."/>
            <person name="Mussagy A."/>
            <person name="Rydberg H.A."/>
            <person name="Hernroth B."/>
            <person name="Svensson-Stadler L."/>
            <person name="Sjoling A."/>
        </authorList>
    </citation>
    <scope>NUCLEOTIDE SEQUENCE [LARGE SCALE GENOMIC DNA]</scope>
    <source>
        <strain evidence="9 10">DB1</strain>
    </source>
</reference>
<keyword evidence="4" id="KW-1003">Cell membrane</keyword>
<name>A0ABS5XIW3_9GAMM</name>
<evidence type="ECO:0000256" key="5">
    <source>
        <dbReference type="ARBA" id="ARBA00022692"/>
    </source>
</evidence>
<comment type="subcellular location">
    <subcellularLocation>
        <location evidence="1">Cell membrane</location>
        <topology evidence="1">Multi-pass membrane protein</topology>
    </subcellularLocation>
</comment>
<keyword evidence="7 8" id="KW-0472">Membrane</keyword>
<evidence type="ECO:0000313" key="9">
    <source>
        <dbReference type="EMBL" id="MBT8767580.1"/>
    </source>
</evidence>
<dbReference type="PANTHER" id="PTHR21716">
    <property type="entry name" value="TRANSMEMBRANE PROTEIN"/>
    <property type="match status" value="1"/>
</dbReference>
<evidence type="ECO:0000256" key="4">
    <source>
        <dbReference type="ARBA" id="ARBA00022475"/>
    </source>
</evidence>
<sequence length="355" mass="39535">MLKVLRDWVQRYFSDEEAVVLAVILVLGFTAILTLGDMLAPVLAGLVLAFLMQGAVNLLERLHLPQSFAVWIVFTLFIGALTVILVVLAPLLWQQLSTLFSEIPRMLGEWQSLLLLLPERYPHLVTDEQVLKAIEVTRSEIGKFGQWALTFSLSSLPLLVNIMIYLVLVPILVFFFLKDRVLIGRWLSGYLPQERALMTQVWDEMNDQIANYIRGKVIEIVICGGVTYVAFVSLGLNYAALLALMVGLSVVVPYIGAVVVTVPVALIALFQWGWGDQFIYLMVVYGVIQTLDGNVLVPLLFSEAVNLHPVAIICAVLLFGGLWGFWGVFFAIPLATLFKAVLDAWPRTSPTTENE</sequence>
<evidence type="ECO:0000256" key="7">
    <source>
        <dbReference type="ARBA" id="ARBA00023136"/>
    </source>
</evidence>
<organism evidence="9 10">
    <name type="scientific">Metapseudomonas boanensis</name>
    <dbReference type="NCBI Taxonomy" id="2822138"/>
    <lineage>
        <taxon>Bacteria</taxon>
        <taxon>Pseudomonadati</taxon>
        <taxon>Pseudomonadota</taxon>
        <taxon>Gammaproteobacteria</taxon>
        <taxon>Pseudomonadales</taxon>
        <taxon>Pseudomonadaceae</taxon>
        <taxon>Metapseudomonas</taxon>
    </lineage>
</organism>
<dbReference type="Proteomes" id="UP001519667">
    <property type="component" value="Unassembled WGS sequence"/>
</dbReference>
<keyword evidence="10" id="KW-1185">Reference proteome</keyword>
<evidence type="ECO:0000256" key="6">
    <source>
        <dbReference type="ARBA" id="ARBA00022989"/>
    </source>
</evidence>
<dbReference type="PANTHER" id="PTHR21716:SF53">
    <property type="entry name" value="PERMEASE PERM-RELATED"/>
    <property type="match status" value="1"/>
</dbReference>
<feature type="transmembrane region" description="Helical" evidence="8">
    <location>
        <begin position="12"/>
        <end position="32"/>
    </location>
</feature>
<dbReference type="EMBL" id="JAGTIS010000008">
    <property type="protein sequence ID" value="MBT8767580.1"/>
    <property type="molecule type" value="Genomic_DNA"/>
</dbReference>
<gene>
    <name evidence="9" type="ORF">J7302_15820</name>
</gene>
<proteinExistence type="inferred from homology"/>
<comment type="caution">
    <text evidence="9">The sequence shown here is derived from an EMBL/GenBank/DDBJ whole genome shotgun (WGS) entry which is preliminary data.</text>
</comment>
<evidence type="ECO:0000256" key="3">
    <source>
        <dbReference type="ARBA" id="ARBA00022448"/>
    </source>
</evidence>
<keyword evidence="6 8" id="KW-1133">Transmembrane helix</keyword>
<dbReference type="RefSeq" id="WP_215376694.1">
    <property type="nucleotide sequence ID" value="NZ_JAGTIS010000008.1"/>
</dbReference>
<dbReference type="Pfam" id="PF01594">
    <property type="entry name" value="AI-2E_transport"/>
    <property type="match status" value="1"/>
</dbReference>